<evidence type="ECO:0000313" key="5">
    <source>
        <dbReference type="EMBL" id="AIL59850.1"/>
    </source>
</evidence>
<dbReference type="EMBL" id="CP009048">
    <property type="protein sequence ID" value="AIL59850.1"/>
    <property type="molecule type" value="Genomic_DNA"/>
</dbReference>
<accession>A0A077F6D6</accession>
<sequence>MNTSGDRLKTLLHECSLSPSDFAAQRRVTPQHVNNWFKRGVPLARLDEIAELLCVRSKWLRTGEGPKHPNPLPRLNTALRKPGTEPAEPSLLAASTTDDIRLPFYSMQSRQLRPIPDRHLRLPVRIFDTLGIDPDVALCVSMPASNMSPLLPRGSTLAIDCGLKHIVEGELYALLHNGRLRIHSLSQRANGTLRLHSHDSDEHPTETYSPAQLKNQKLSVLGWVFWWGHLRDSRPV</sequence>
<name>A0A077F6D6_9PSED</name>
<reference evidence="5 6" key="1">
    <citation type="submission" date="2014-07" db="EMBL/GenBank/DDBJ databases">
        <authorList>
            <person name="Lee K."/>
            <person name="Lim J.Y."/>
            <person name="Hwang I."/>
        </authorList>
    </citation>
    <scope>NUCLEOTIDE SEQUENCE [LARGE SCALE GENOMIC DNA]</scope>
    <source>
        <strain evidence="5 6">KL28</strain>
    </source>
</reference>
<dbReference type="eggNOG" id="COG2932">
    <property type="taxonomic scope" value="Bacteria"/>
</dbReference>
<dbReference type="RefSeq" id="WP_038606422.1">
    <property type="nucleotide sequence ID" value="NZ_CP009048.1"/>
</dbReference>
<evidence type="ECO:0000256" key="3">
    <source>
        <dbReference type="ARBA" id="ARBA00023163"/>
    </source>
</evidence>
<organism evidence="5 6">
    <name type="scientific">Pseudomonas alkylphenolica</name>
    <dbReference type="NCBI Taxonomy" id="237609"/>
    <lineage>
        <taxon>Bacteria</taxon>
        <taxon>Pseudomonadati</taxon>
        <taxon>Pseudomonadota</taxon>
        <taxon>Gammaproteobacteria</taxon>
        <taxon>Pseudomonadales</taxon>
        <taxon>Pseudomonadaceae</taxon>
        <taxon>Pseudomonas</taxon>
    </lineage>
</organism>
<dbReference type="Proteomes" id="UP000028931">
    <property type="component" value="Chromosome"/>
</dbReference>
<dbReference type="PANTHER" id="PTHR40661">
    <property type="match status" value="1"/>
</dbReference>
<dbReference type="AlphaFoldDB" id="A0A077F6D6"/>
<gene>
    <name evidence="5" type="ORF">PSAKL28_06160</name>
</gene>
<dbReference type="InterPro" id="IPR036286">
    <property type="entry name" value="LexA/Signal_pep-like_sf"/>
</dbReference>
<dbReference type="InterPro" id="IPR010982">
    <property type="entry name" value="Lambda_DNA-bd_dom_sf"/>
</dbReference>
<dbReference type="SUPFAM" id="SSF51306">
    <property type="entry name" value="LexA/Signal peptidase"/>
    <property type="match status" value="1"/>
</dbReference>
<evidence type="ECO:0000259" key="4">
    <source>
        <dbReference type="Pfam" id="PF00717"/>
    </source>
</evidence>
<feature type="domain" description="Peptidase S24/S26A/S26B/S26C" evidence="4">
    <location>
        <begin position="120"/>
        <end position="225"/>
    </location>
</feature>
<keyword evidence="3" id="KW-0804">Transcription</keyword>
<dbReference type="CDD" id="cd00093">
    <property type="entry name" value="HTH_XRE"/>
    <property type="match status" value="1"/>
</dbReference>
<dbReference type="GO" id="GO:0003677">
    <property type="term" value="F:DNA binding"/>
    <property type="evidence" value="ECO:0007669"/>
    <property type="project" value="UniProtKB-KW"/>
</dbReference>
<protein>
    <submittedName>
        <fullName evidence="5">Cro/CI family transcriptional regulator</fullName>
    </submittedName>
</protein>
<keyword evidence="2" id="KW-0238">DNA-binding</keyword>
<dbReference type="OrthoDB" id="8613261at2"/>
<evidence type="ECO:0000256" key="2">
    <source>
        <dbReference type="ARBA" id="ARBA00023125"/>
    </source>
</evidence>
<dbReference type="Gene3D" id="2.10.109.10">
    <property type="entry name" value="Umud Fragment, subunit A"/>
    <property type="match status" value="1"/>
</dbReference>
<dbReference type="PANTHER" id="PTHR40661:SF2">
    <property type="entry name" value="HTH-TYPE TRANSCRIPTIONAL REGULATOR PRTR"/>
    <property type="match status" value="1"/>
</dbReference>
<proteinExistence type="predicted"/>
<evidence type="ECO:0000313" key="6">
    <source>
        <dbReference type="Proteomes" id="UP000028931"/>
    </source>
</evidence>
<dbReference type="KEGG" id="palk:PSAKL28_06160"/>
<dbReference type="HOGENOM" id="CLU_066192_1_4_6"/>
<dbReference type="InterPro" id="IPR001387">
    <property type="entry name" value="Cro/C1-type_HTH"/>
</dbReference>
<dbReference type="InterPro" id="IPR015927">
    <property type="entry name" value="Peptidase_S24_S26A/B/C"/>
</dbReference>
<dbReference type="Gene3D" id="1.10.260.40">
    <property type="entry name" value="lambda repressor-like DNA-binding domains"/>
    <property type="match status" value="1"/>
</dbReference>
<keyword evidence="1" id="KW-0805">Transcription regulation</keyword>
<dbReference type="Pfam" id="PF00717">
    <property type="entry name" value="Peptidase_S24"/>
    <property type="match status" value="1"/>
</dbReference>
<evidence type="ECO:0000256" key="1">
    <source>
        <dbReference type="ARBA" id="ARBA00023015"/>
    </source>
</evidence>